<dbReference type="InterPro" id="IPR006094">
    <property type="entry name" value="Oxid_FAD_bind_N"/>
</dbReference>
<feature type="domain" description="FAD-binding PCMH-type" evidence="6">
    <location>
        <begin position="28"/>
        <end position="199"/>
    </location>
</feature>
<organism evidence="7 8">
    <name type="scientific">Clonostachys byssicola</name>
    <dbReference type="NCBI Taxonomy" id="160290"/>
    <lineage>
        <taxon>Eukaryota</taxon>
        <taxon>Fungi</taxon>
        <taxon>Dikarya</taxon>
        <taxon>Ascomycota</taxon>
        <taxon>Pezizomycotina</taxon>
        <taxon>Sordariomycetes</taxon>
        <taxon>Hypocreomycetidae</taxon>
        <taxon>Hypocreales</taxon>
        <taxon>Bionectriaceae</taxon>
        <taxon>Clonostachys</taxon>
    </lineage>
</organism>
<dbReference type="OrthoDB" id="415825at2759"/>
<dbReference type="InterPro" id="IPR016167">
    <property type="entry name" value="FAD-bd_PCMH_sub1"/>
</dbReference>
<dbReference type="Gene3D" id="3.30.43.10">
    <property type="entry name" value="Uridine Diphospho-n-acetylenolpyruvylglucosamine Reductase, domain 2"/>
    <property type="match status" value="1"/>
</dbReference>
<evidence type="ECO:0000259" key="6">
    <source>
        <dbReference type="PROSITE" id="PS51387"/>
    </source>
</evidence>
<dbReference type="Gene3D" id="3.40.462.20">
    <property type="match status" value="1"/>
</dbReference>
<dbReference type="Gene3D" id="3.30.465.10">
    <property type="match status" value="1"/>
</dbReference>
<dbReference type="AlphaFoldDB" id="A0A9N9Y2E7"/>
<dbReference type="GO" id="GO:0071949">
    <property type="term" value="F:FAD binding"/>
    <property type="evidence" value="ECO:0007669"/>
    <property type="project" value="InterPro"/>
</dbReference>
<protein>
    <recommendedName>
        <fullName evidence="6">FAD-binding PCMH-type domain-containing protein</fullName>
    </recommendedName>
</protein>
<dbReference type="InterPro" id="IPR016166">
    <property type="entry name" value="FAD-bd_PCMH"/>
</dbReference>
<reference evidence="7" key="1">
    <citation type="submission" date="2021-10" db="EMBL/GenBank/DDBJ databases">
        <authorList>
            <person name="Piombo E."/>
        </authorList>
    </citation>
    <scope>NUCLEOTIDE SEQUENCE</scope>
</reference>
<dbReference type="Proteomes" id="UP000754883">
    <property type="component" value="Unassembled WGS sequence"/>
</dbReference>
<evidence type="ECO:0000256" key="1">
    <source>
        <dbReference type="ARBA" id="ARBA00001974"/>
    </source>
</evidence>
<keyword evidence="8" id="KW-1185">Reference proteome</keyword>
<dbReference type="GO" id="GO:0016491">
    <property type="term" value="F:oxidoreductase activity"/>
    <property type="evidence" value="ECO:0007669"/>
    <property type="project" value="UniProtKB-KW"/>
</dbReference>
<proteinExistence type="inferred from homology"/>
<evidence type="ECO:0000256" key="4">
    <source>
        <dbReference type="ARBA" id="ARBA00022827"/>
    </source>
</evidence>
<dbReference type="PROSITE" id="PS51387">
    <property type="entry name" value="FAD_PCMH"/>
    <property type="match status" value="1"/>
</dbReference>
<comment type="similarity">
    <text evidence="2">Belongs to the oxygen-dependent FAD-linked oxidoreductase family.</text>
</comment>
<evidence type="ECO:0000256" key="5">
    <source>
        <dbReference type="ARBA" id="ARBA00023002"/>
    </source>
</evidence>
<dbReference type="Pfam" id="PF01565">
    <property type="entry name" value="FAD_binding_4"/>
    <property type="match status" value="1"/>
</dbReference>
<evidence type="ECO:0000313" key="7">
    <source>
        <dbReference type="EMBL" id="CAG9984984.1"/>
    </source>
</evidence>
<comment type="cofactor">
    <cofactor evidence="1">
        <name>FAD</name>
        <dbReference type="ChEBI" id="CHEBI:57692"/>
    </cofactor>
</comment>
<dbReference type="EMBL" id="CABFNO020001394">
    <property type="protein sequence ID" value="CAG9984984.1"/>
    <property type="molecule type" value="Genomic_DNA"/>
</dbReference>
<keyword evidence="3" id="KW-0285">Flavoprotein</keyword>
<dbReference type="InterPro" id="IPR050416">
    <property type="entry name" value="FAD-linked_Oxidoreductase"/>
</dbReference>
<evidence type="ECO:0000313" key="8">
    <source>
        <dbReference type="Proteomes" id="UP000754883"/>
    </source>
</evidence>
<name>A0A9N9Y2E7_9HYPO</name>
<evidence type="ECO:0000256" key="3">
    <source>
        <dbReference type="ARBA" id="ARBA00022630"/>
    </source>
</evidence>
<gene>
    <name evidence="7" type="ORF">CBYS24578_00006665</name>
</gene>
<keyword evidence="4" id="KW-0274">FAD</keyword>
<accession>A0A9N9Y2E7</accession>
<keyword evidence="5" id="KW-0560">Oxidoreductase</keyword>
<dbReference type="InterPro" id="IPR036318">
    <property type="entry name" value="FAD-bd_PCMH-like_sf"/>
</dbReference>
<dbReference type="SUPFAM" id="SSF56176">
    <property type="entry name" value="FAD-binding/transporter-associated domain-like"/>
    <property type="match status" value="1"/>
</dbReference>
<sequence>MDNLQIIQQTDPGYEAARVDRQFNMRVPDRFPLGVIKITEENQVVEAVKLAAEKGCRIAVRSGGHSWASWALRDNSILLDLGDFHEMEFDEETGIVRVTASTTGGKLAPYLRSKGRMFCGGHCPDVALGGFLLQGGVGWNARGWGWACEQVVAIDAVTADGQLVRADENQNSDLYWAARGSGPGFPGVVTRFHLRTRPLSEAMRSSTYIYPVQVYREVFEWVLKLVPTFDIDTEIVMVSCYPPGLDQICMVASFLSLKSSEAEAEEALRSAEASHPENPLVHLFCQETSLEQEYISQRHANPAGHRYYCDNAFVNNEEDVLAVLEKALTSLPSKEAYSFYYPMNPWSRKNLPDMAISLQCDHYIAMYTLWKNKEDDEKCISWVKDVIKGIKPHSCGSYIGDLDLQSRTTRFWGEEQGRRLMDIRRQRDPKGVICGYLDAEDKSGPNGLDNHLDRTWRFI</sequence>
<dbReference type="PANTHER" id="PTHR42973">
    <property type="entry name" value="BINDING OXIDOREDUCTASE, PUTATIVE (AFU_ORTHOLOGUE AFUA_1G17690)-RELATED"/>
    <property type="match status" value="1"/>
</dbReference>
<evidence type="ECO:0000256" key="2">
    <source>
        <dbReference type="ARBA" id="ARBA00005466"/>
    </source>
</evidence>
<dbReference type="PANTHER" id="PTHR42973:SF39">
    <property type="entry name" value="FAD-BINDING PCMH-TYPE DOMAIN-CONTAINING PROTEIN"/>
    <property type="match status" value="1"/>
</dbReference>
<comment type="caution">
    <text evidence="7">The sequence shown here is derived from an EMBL/GenBank/DDBJ whole genome shotgun (WGS) entry which is preliminary data.</text>
</comment>
<dbReference type="InterPro" id="IPR016169">
    <property type="entry name" value="FAD-bd_PCMH_sub2"/>
</dbReference>